<organism evidence="6 7">
    <name type="scientific">Inquilinus limosus</name>
    <dbReference type="NCBI Taxonomy" id="171674"/>
    <lineage>
        <taxon>Bacteria</taxon>
        <taxon>Pseudomonadati</taxon>
        <taxon>Pseudomonadota</taxon>
        <taxon>Alphaproteobacteria</taxon>
        <taxon>Rhodospirillales</taxon>
        <taxon>Rhodospirillaceae</taxon>
        <taxon>Inquilinus</taxon>
    </lineage>
</organism>
<dbReference type="Gene3D" id="1.10.150.240">
    <property type="entry name" value="Putative phosphatase, domain 2"/>
    <property type="match status" value="1"/>
</dbReference>
<dbReference type="RefSeq" id="WP_088153403.1">
    <property type="nucleotide sequence ID" value="NZ_NHON01000051.1"/>
</dbReference>
<dbReference type="InterPro" id="IPR006439">
    <property type="entry name" value="HAD-SF_hydro_IA"/>
</dbReference>
<sequence length="249" mass="25875">MLVIFDCDGVLIDSEVIFCAVDSEALARLGHSVAPSEIARRFCGTPHHVAWTTLAAELGFTVEDSIIEEIRAESARRFVTELRAIAGAGEAIAAAAKLGYPPCVASSTGLPNLRRNLETAGLLAAVDPHVFSASQVKRGKPAPDVFLYAASQMGADPADCLVIEDSIHGVTAARRAGMRVVGFTGGGHADDGLGQRLKAAGAGRTFATMAEVAAWLAAGTPPERYSLGELLRPAPGAGAPGPRRPAPRR</sequence>
<dbReference type="GO" id="GO:0003824">
    <property type="term" value="F:catalytic activity"/>
    <property type="evidence" value="ECO:0007669"/>
    <property type="project" value="UniProtKB-ARBA"/>
</dbReference>
<dbReference type="Gene3D" id="3.40.50.1000">
    <property type="entry name" value="HAD superfamily/HAD-like"/>
    <property type="match status" value="1"/>
</dbReference>
<feature type="region of interest" description="Disordered" evidence="5">
    <location>
        <begin position="226"/>
        <end position="249"/>
    </location>
</feature>
<comment type="caution">
    <text evidence="6">The sequence shown here is derived from an EMBL/GenBank/DDBJ whole genome shotgun (WGS) entry which is preliminary data.</text>
</comment>
<dbReference type="InterPro" id="IPR023198">
    <property type="entry name" value="PGP-like_dom2"/>
</dbReference>
<dbReference type="InterPro" id="IPR023214">
    <property type="entry name" value="HAD_sf"/>
</dbReference>
<evidence type="ECO:0008006" key="8">
    <source>
        <dbReference type="Google" id="ProtNLM"/>
    </source>
</evidence>
<dbReference type="SFLD" id="SFLDG01129">
    <property type="entry name" value="C1.5:_HAD__Beta-PGM__Phosphata"/>
    <property type="match status" value="1"/>
</dbReference>
<dbReference type="STRING" id="1122125.GCA_000423185_04270"/>
<evidence type="ECO:0000313" key="6">
    <source>
        <dbReference type="EMBL" id="OWJ64705.1"/>
    </source>
</evidence>
<dbReference type="NCBIfam" id="TIGR01509">
    <property type="entry name" value="HAD-SF-IA-v3"/>
    <property type="match status" value="1"/>
</dbReference>
<comment type="similarity">
    <text evidence="2">Belongs to the HAD-like hydrolase superfamily. CbbY/CbbZ/Gph/YieH family.</text>
</comment>
<keyword evidence="4" id="KW-0460">Magnesium</keyword>
<dbReference type="InterPro" id="IPR036412">
    <property type="entry name" value="HAD-like_sf"/>
</dbReference>
<dbReference type="SUPFAM" id="SSF56784">
    <property type="entry name" value="HAD-like"/>
    <property type="match status" value="1"/>
</dbReference>
<dbReference type="PANTHER" id="PTHR46193:SF10">
    <property type="entry name" value="6-PHOSPHOGLUCONATE PHOSPHATASE"/>
    <property type="match status" value="1"/>
</dbReference>
<dbReference type="AlphaFoldDB" id="A0A211ZHG6"/>
<keyword evidence="7" id="KW-1185">Reference proteome</keyword>
<evidence type="ECO:0000313" key="7">
    <source>
        <dbReference type="Proteomes" id="UP000196655"/>
    </source>
</evidence>
<protein>
    <recommendedName>
        <fullName evidence="8">Hydrolase</fullName>
    </recommendedName>
</protein>
<evidence type="ECO:0000256" key="5">
    <source>
        <dbReference type="SAM" id="MobiDB-lite"/>
    </source>
</evidence>
<comment type="cofactor">
    <cofactor evidence="1">
        <name>Mg(2+)</name>
        <dbReference type="ChEBI" id="CHEBI:18420"/>
    </cofactor>
</comment>
<dbReference type="SFLD" id="SFLDG01135">
    <property type="entry name" value="C1.5.6:_HAD__Beta-PGM__Phospha"/>
    <property type="match status" value="1"/>
</dbReference>
<dbReference type="EMBL" id="NHON01000051">
    <property type="protein sequence ID" value="OWJ64705.1"/>
    <property type="molecule type" value="Genomic_DNA"/>
</dbReference>
<feature type="compositionally biased region" description="Low complexity" evidence="5">
    <location>
        <begin position="232"/>
        <end position="241"/>
    </location>
</feature>
<dbReference type="InterPro" id="IPR051600">
    <property type="entry name" value="Beta-PGM-like"/>
</dbReference>
<evidence type="ECO:0000256" key="1">
    <source>
        <dbReference type="ARBA" id="ARBA00001946"/>
    </source>
</evidence>
<gene>
    <name evidence="6" type="ORF">BWR60_23195</name>
</gene>
<name>A0A211ZHG6_9PROT</name>
<dbReference type="OrthoDB" id="9793014at2"/>
<dbReference type="PANTHER" id="PTHR46193">
    <property type="entry name" value="6-PHOSPHOGLUCONATE PHOSPHATASE"/>
    <property type="match status" value="1"/>
</dbReference>
<evidence type="ECO:0000256" key="4">
    <source>
        <dbReference type="ARBA" id="ARBA00022842"/>
    </source>
</evidence>
<dbReference type="SFLD" id="SFLDS00003">
    <property type="entry name" value="Haloacid_Dehalogenase"/>
    <property type="match status" value="1"/>
</dbReference>
<dbReference type="Proteomes" id="UP000196655">
    <property type="component" value="Unassembled WGS sequence"/>
</dbReference>
<dbReference type="Pfam" id="PF00702">
    <property type="entry name" value="Hydrolase"/>
    <property type="match status" value="1"/>
</dbReference>
<reference evidence="7" key="1">
    <citation type="submission" date="2017-05" db="EMBL/GenBank/DDBJ databases">
        <authorList>
            <person name="Macchi M."/>
            <person name="Festa S."/>
            <person name="Coppotelli B.M."/>
            <person name="Morelli I.S."/>
        </authorList>
    </citation>
    <scope>NUCLEOTIDE SEQUENCE [LARGE SCALE GENOMIC DNA]</scope>
    <source>
        <strain evidence="7">I</strain>
    </source>
</reference>
<evidence type="ECO:0000256" key="2">
    <source>
        <dbReference type="ARBA" id="ARBA00006171"/>
    </source>
</evidence>
<proteinExistence type="inferred from homology"/>
<dbReference type="GO" id="GO:0046872">
    <property type="term" value="F:metal ion binding"/>
    <property type="evidence" value="ECO:0007669"/>
    <property type="project" value="UniProtKB-KW"/>
</dbReference>
<accession>A0A211ZHG6</accession>
<evidence type="ECO:0000256" key="3">
    <source>
        <dbReference type="ARBA" id="ARBA00022723"/>
    </source>
</evidence>
<keyword evidence="3" id="KW-0479">Metal-binding</keyword>